<dbReference type="EMBL" id="HBUF01023884">
    <property type="protein sequence ID" value="CAG6612138.1"/>
    <property type="molecule type" value="Transcribed_RNA"/>
</dbReference>
<reference evidence="1" key="1">
    <citation type="submission" date="2021-05" db="EMBL/GenBank/DDBJ databases">
        <authorList>
            <person name="Alioto T."/>
            <person name="Alioto T."/>
            <person name="Gomez Garrido J."/>
        </authorList>
    </citation>
    <scope>NUCLEOTIDE SEQUENCE</scope>
</reference>
<evidence type="ECO:0000313" key="1">
    <source>
        <dbReference type="EMBL" id="CAG6612138.1"/>
    </source>
</evidence>
<dbReference type="AlphaFoldDB" id="A0A8D8LT82"/>
<sequence>MKFSRKRTKVVNLRDWTLLVDWDCDREFEKFRKGVGSERSREYVRQRFSQEWSSFLDNGHGNEIHPTGGLVPTHRYEFEYFIGSTRKKLKFLVRSTKVS</sequence>
<organism evidence="1">
    <name type="scientific">Cacopsylla melanoneura</name>
    <dbReference type="NCBI Taxonomy" id="428564"/>
    <lineage>
        <taxon>Eukaryota</taxon>
        <taxon>Metazoa</taxon>
        <taxon>Ecdysozoa</taxon>
        <taxon>Arthropoda</taxon>
        <taxon>Hexapoda</taxon>
        <taxon>Insecta</taxon>
        <taxon>Pterygota</taxon>
        <taxon>Neoptera</taxon>
        <taxon>Paraneoptera</taxon>
        <taxon>Hemiptera</taxon>
        <taxon>Sternorrhyncha</taxon>
        <taxon>Psylloidea</taxon>
        <taxon>Psyllidae</taxon>
        <taxon>Psyllinae</taxon>
        <taxon>Cacopsylla</taxon>
    </lineage>
</organism>
<protein>
    <submittedName>
        <fullName evidence="1">Uncharacterized protein</fullName>
    </submittedName>
</protein>
<accession>A0A8D8LT82</accession>
<proteinExistence type="predicted"/>
<name>A0A8D8LT82_9HEMI</name>